<accession>A0ABR4MV65</accession>
<dbReference type="EMBL" id="JADGIZ020000145">
    <property type="protein sequence ID" value="KAL2911167.1"/>
    <property type="molecule type" value="Genomic_DNA"/>
</dbReference>
<gene>
    <name evidence="7" type="ORF">HK105_209375</name>
</gene>
<dbReference type="PANTHER" id="PTHR23221:SF7">
    <property type="entry name" value="PHOSPHATIDYLINOSITOL-GLYCAN-SPECIFIC PHOSPHOLIPASE D"/>
    <property type="match status" value="1"/>
</dbReference>
<feature type="region of interest" description="Disordered" evidence="6">
    <location>
        <begin position="302"/>
        <end position="340"/>
    </location>
</feature>
<organism evidence="7 8">
    <name type="scientific">Polyrhizophydium stewartii</name>
    <dbReference type="NCBI Taxonomy" id="2732419"/>
    <lineage>
        <taxon>Eukaryota</taxon>
        <taxon>Fungi</taxon>
        <taxon>Fungi incertae sedis</taxon>
        <taxon>Chytridiomycota</taxon>
        <taxon>Chytridiomycota incertae sedis</taxon>
        <taxon>Chytridiomycetes</taxon>
        <taxon>Rhizophydiales</taxon>
        <taxon>Rhizophydiales incertae sedis</taxon>
        <taxon>Polyrhizophydium</taxon>
    </lineage>
</organism>
<evidence type="ECO:0000313" key="7">
    <source>
        <dbReference type="EMBL" id="KAL2911167.1"/>
    </source>
</evidence>
<feature type="compositionally biased region" description="Pro residues" evidence="6">
    <location>
        <begin position="306"/>
        <end position="323"/>
    </location>
</feature>
<dbReference type="InterPro" id="IPR028994">
    <property type="entry name" value="Integrin_alpha_N"/>
</dbReference>
<evidence type="ECO:0000256" key="4">
    <source>
        <dbReference type="ARBA" id="ARBA00023180"/>
    </source>
</evidence>
<feature type="region of interest" description="Disordered" evidence="6">
    <location>
        <begin position="148"/>
        <end position="207"/>
    </location>
</feature>
<reference evidence="7 8" key="1">
    <citation type="submission" date="2023-09" db="EMBL/GenBank/DDBJ databases">
        <title>Pangenome analysis of Batrachochytrium dendrobatidis and related Chytrids.</title>
        <authorList>
            <person name="Yacoub M.N."/>
            <person name="Stajich J.E."/>
            <person name="James T.Y."/>
        </authorList>
    </citation>
    <scope>NUCLEOTIDE SEQUENCE [LARGE SCALE GENOMIC DNA]</scope>
    <source>
        <strain evidence="7 8">JEL0888</strain>
    </source>
</reference>
<evidence type="ECO:0000256" key="5">
    <source>
        <dbReference type="PROSITE-ProRule" id="PRU00803"/>
    </source>
</evidence>
<protein>
    <recommendedName>
        <fullName evidence="9">FG-GAP repeat protein</fullName>
    </recommendedName>
</protein>
<comment type="caution">
    <text evidence="7">The sequence shown here is derived from an EMBL/GenBank/DDBJ whole genome shotgun (WGS) entry which is preliminary data.</text>
</comment>
<dbReference type="Gene3D" id="2.130.10.130">
    <property type="entry name" value="Integrin alpha, N-terminal"/>
    <property type="match status" value="1"/>
</dbReference>
<evidence type="ECO:0000313" key="8">
    <source>
        <dbReference type="Proteomes" id="UP001527925"/>
    </source>
</evidence>
<evidence type="ECO:0000256" key="1">
    <source>
        <dbReference type="ARBA" id="ARBA00022729"/>
    </source>
</evidence>
<evidence type="ECO:0000256" key="3">
    <source>
        <dbReference type="ARBA" id="ARBA00022801"/>
    </source>
</evidence>
<dbReference type="Proteomes" id="UP001527925">
    <property type="component" value="Unassembled WGS sequence"/>
</dbReference>
<dbReference type="SUPFAM" id="SSF69318">
    <property type="entry name" value="Integrin alpha N-terminal domain"/>
    <property type="match status" value="1"/>
</dbReference>
<keyword evidence="2" id="KW-0677">Repeat</keyword>
<proteinExistence type="predicted"/>
<dbReference type="SMART" id="SM00191">
    <property type="entry name" value="Int_alpha"/>
    <property type="match status" value="3"/>
</dbReference>
<name>A0ABR4MV65_9FUNG</name>
<feature type="compositionally biased region" description="Pro residues" evidence="6">
    <location>
        <begin position="184"/>
        <end position="198"/>
    </location>
</feature>
<keyword evidence="8" id="KW-1185">Reference proteome</keyword>
<dbReference type="PANTHER" id="PTHR23221">
    <property type="entry name" value="GLYCOSYLPHOSPHATIDYLINOSITOL PHOSPHOLIPASE D"/>
    <property type="match status" value="1"/>
</dbReference>
<keyword evidence="4" id="KW-0325">Glycoprotein</keyword>
<dbReference type="PROSITE" id="PS51470">
    <property type="entry name" value="FG_GAP"/>
    <property type="match status" value="1"/>
</dbReference>
<dbReference type="InterPro" id="IPR013519">
    <property type="entry name" value="Int_alpha_beta-p"/>
</dbReference>
<keyword evidence="3" id="KW-0378">Hydrolase</keyword>
<evidence type="ECO:0000256" key="6">
    <source>
        <dbReference type="SAM" id="MobiDB-lite"/>
    </source>
</evidence>
<evidence type="ECO:0000256" key="2">
    <source>
        <dbReference type="ARBA" id="ARBA00022737"/>
    </source>
</evidence>
<dbReference type="Pfam" id="PF01839">
    <property type="entry name" value="FG-GAP"/>
    <property type="match status" value="3"/>
</dbReference>
<feature type="repeat" description="FG-GAP" evidence="5">
    <location>
        <begin position="387"/>
        <end position="448"/>
    </location>
</feature>
<keyword evidence="1" id="KW-0732">Signal</keyword>
<dbReference type="InterPro" id="IPR013517">
    <property type="entry name" value="FG-GAP"/>
</dbReference>
<evidence type="ECO:0008006" key="9">
    <source>
        <dbReference type="Google" id="ProtNLM"/>
    </source>
</evidence>
<sequence length="942" mass="98714">MAQGLIQTMQHADFRTDYPAAHSAADAGGDFAFARFADFAIAEPTWDVPTADLIAIYASLNYSVSAPQLRACMAEGYAAVQANRIAGRLLFPAWAAQSPFLAERYFDYFRGGVDDMALWTADCWTRVVTWLDRGYWAWNDTCVNMGASWRPGPPPGPGDGPDDQYGAPGNDDDSPFPDIRKPRIPVPLPPSDAPPLPVPSSSHNRPASFANPDFLDLNSVRSCLRVAISDDLASSDHSGDLIQSPLVAALTAGPALLAAPWAARILLRCAPGLSGDLQIETRFSTPPAPRTVNALAALAASTNEPGLPPADPQQPEVPGPQHPDNPSRPARPKDRGEPSSWPRWVLRLENVITLVSRLSRAASGQISTVFQRWFGDGCTKVVSGGKGVLALIETAADYAALGAALAVGDFDGDGLPDLVVGAPRHTSPGVPHAGRAYIFYGRDGLPRSGLAESTASAVVELPASDPRTRGARLATSLAVVDLNRDGIDDLALAAPAFGSHANNWTAAYDGRVIVLFGSKTKGIDTNTSNAGLVIDGVVVRGAPPSRNPGKRARKGDSDQFLMLGEALSGLDVDADGFVDLVIGSPSASAVRGTHQVRRLLLEPVARVSHLADALSCDFQRGLLQAFLAASNHSGPLPHTAADWTIAGSQDFSWFGASAALVPLPPQAVLPGTSSSLLVVGSPGYRHNATIARSNGRISGFRIPLRPSTPSNAEISPRPSLVFTLESRVDLANFGAGLVARGDGLLYVAAPAEASSRATPRFMNLPGILIPGDMMGYQAGVVRLINITDLEGTNVLVDGSDSVPPGVPLNITVQAAAAIHGSGSLGHLGAEMHAVRAGRSDMLVMSEYMVEAESGRVVAHVLTDPRSLSELSTTHLAAKAGSQKCWTGGRARMQFGRRMVAVPGVGLAVSGVHADPGSQTVPAGMHDLGISRGEVFIVEMPGV</sequence>